<name>A0ACA9R122_9GLOM</name>
<feature type="non-terminal residue" evidence="1">
    <location>
        <position position="1"/>
    </location>
</feature>
<evidence type="ECO:0000313" key="2">
    <source>
        <dbReference type="Proteomes" id="UP000789920"/>
    </source>
</evidence>
<gene>
    <name evidence="1" type="ORF">RPERSI_LOCUS16557</name>
</gene>
<feature type="non-terminal residue" evidence="1">
    <location>
        <position position="44"/>
    </location>
</feature>
<reference evidence="1" key="1">
    <citation type="submission" date="2021-06" db="EMBL/GenBank/DDBJ databases">
        <authorList>
            <person name="Kallberg Y."/>
            <person name="Tangrot J."/>
            <person name="Rosling A."/>
        </authorList>
    </citation>
    <scope>NUCLEOTIDE SEQUENCE</scope>
    <source>
        <strain evidence="1">MA461A</strain>
    </source>
</reference>
<evidence type="ECO:0000313" key="1">
    <source>
        <dbReference type="EMBL" id="CAG8772314.1"/>
    </source>
</evidence>
<sequence length="44" mass="5276">LRQTNVVTYSVNTSDHYLIKQHAYRASPKEYEHIKKEIKSIEKE</sequence>
<organism evidence="1 2">
    <name type="scientific">Racocetra persica</name>
    <dbReference type="NCBI Taxonomy" id="160502"/>
    <lineage>
        <taxon>Eukaryota</taxon>
        <taxon>Fungi</taxon>
        <taxon>Fungi incertae sedis</taxon>
        <taxon>Mucoromycota</taxon>
        <taxon>Glomeromycotina</taxon>
        <taxon>Glomeromycetes</taxon>
        <taxon>Diversisporales</taxon>
        <taxon>Gigasporaceae</taxon>
        <taxon>Racocetra</taxon>
    </lineage>
</organism>
<dbReference type="EMBL" id="CAJVQC010041130">
    <property type="protein sequence ID" value="CAG8772314.1"/>
    <property type="molecule type" value="Genomic_DNA"/>
</dbReference>
<protein>
    <submittedName>
        <fullName evidence="1">35816_t:CDS:1</fullName>
    </submittedName>
</protein>
<proteinExistence type="predicted"/>
<dbReference type="Proteomes" id="UP000789920">
    <property type="component" value="Unassembled WGS sequence"/>
</dbReference>
<keyword evidence="2" id="KW-1185">Reference proteome</keyword>
<comment type="caution">
    <text evidence="1">The sequence shown here is derived from an EMBL/GenBank/DDBJ whole genome shotgun (WGS) entry which is preliminary data.</text>
</comment>
<accession>A0ACA9R122</accession>